<evidence type="ECO:0000313" key="2">
    <source>
        <dbReference type="EMBL" id="KAK0425724.1"/>
    </source>
</evidence>
<keyword evidence="1" id="KW-0732">Signal</keyword>
<protein>
    <submittedName>
        <fullName evidence="2">Uncharacterized protein</fullName>
    </submittedName>
</protein>
<organism evidence="2 3">
    <name type="scientific">Steinernema hermaphroditum</name>
    <dbReference type="NCBI Taxonomy" id="289476"/>
    <lineage>
        <taxon>Eukaryota</taxon>
        <taxon>Metazoa</taxon>
        <taxon>Ecdysozoa</taxon>
        <taxon>Nematoda</taxon>
        <taxon>Chromadorea</taxon>
        <taxon>Rhabditida</taxon>
        <taxon>Tylenchina</taxon>
        <taxon>Panagrolaimomorpha</taxon>
        <taxon>Strongyloidoidea</taxon>
        <taxon>Steinernematidae</taxon>
        <taxon>Steinernema</taxon>
    </lineage>
</organism>
<feature type="chain" id="PRO_5041238131" evidence="1">
    <location>
        <begin position="22"/>
        <end position="66"/>
    </location>
</feature>
<proteinExistence type="predicted"/>
<name>A0AA39IMD4_9BILA</name>
<gene>
    <name evidence="2" type="ORF">QR680_009345</name>
</gene>
<evidence type="ECO:0000313" key="3">
    <source>
        <dbReference type="Proteomes" id="UP001175271"/>
    </source>
</evidence>
<reference evidence="2" key="1">
    <citation type="submission" date="2023-06" db="EMBL/GenBank/DDBJ databases">
        <title>Genomic analysis of the entomopathogenic nematode Steinernema hermaphroditum.</title>
        <authorList>
            <person name="Schwarz E.M."/>
            <person name="Heppert J.K."/>
            <person name="Baniya A."/>
            <person name="Schwartz H.T."/>
            <person name="Tan C.-H."/>
            <person name="Antoshechkin I."/>
            <person name="Sternberg P.W."/>
            <person name="Goodrich-Blair H."/>
            <person name="Dillman A.R."/>
        </authorList>
    </citation>
    <scope>NUCLEOTIDE SEQUENCE</scope>
    <source>
        <strain evidence="2">PS9179</strain>
        <tissue evidence="2">Whole animal</tissue>
    </source>
</reference>
<dbReference type="EMBL" id="JAUCMV010000001">
    <property type="protein sequence ID" value="KAK0425724.1"/>
    <property type="molecule type" value="Genomic_DNA"/>
</dbReference>
<feature type="signal peptide" evidence="1">
    <location>
        <begin position="1"/>
        <end position="21"/>
    </location>
</feature>
<dbReference type="AlphaFoldDB" id="A0AA39IMD4"/>
<evidence type="ECO:0000256" key="1">
    <source>
        <dbReference type="SAM" id="SignalP"/>
    </source>
</evidence>
<keyword evidence="3" id="KW-1185">Reference proteome</keyword>
<comment type="caution">
    <text evidence="2">The sequence shown here is derived from an EMBL/GenBank/DDBJ whole genome shotgun (WGS) entry which is preliminary data.</text>
</comment>
<sequence length="66" mass="7325">MASSLLLVLLSALFFLCTVETGPQFFGMPGADWGNYGYGNVGKQFRGSFPFLFHLYARIALLPYDP</sequence>
<accession>A0AA39IMD4</accession>
<dbReference type="Proteomes" id="UP001175271">
    <property type="component" value="Unassembled WGS sequence"/>
</dbReference>